<evidence type="ECO:0000313" key="1">
    <source>
        <dbReference type="EMBL" id="ACF13866.1"/>
    </source>
</evidence>
<dbReference type="EMBL" id="CP001100">
    <property type="protein sequence ID" value="ACF13866.1"/>
    <property type="molecule type" value="Genomic_DNA"/>
</dbReference>
<name>B3QRR3_CHLT3</name>
<organism evidence="1 2">
    <name type="scientific">Chloroherpeton thalassium (strain ATCC 35110 / GB-78)</name>
    <dbReference type="NCBI Taxonomy" id="517418"/>
    <lineage>
        <taxon>Bacteria</taxon>
        <taxon>Pseudomonadati</taxon>
        <taxon>Chlorobiota</taxon>
        <taxon>Chlorobiia</taxon>
        <taxon>Chlorobiales</taxon>
        <taxon>Chloroherpetonaceae</taxon>
        <taxon>Chloroherpeton</taxon>
    </lineage>
</organism>
<dbReference type="KEGG" id="cts:Ctha_1403"/>
<sequence>MKVYLLKSKGNGAVPDQIQVRDMDFGIIGFFKASNPERGLKEMGLEDEEKSARAKAAICQLEYGKLVVMEF</sequence>
<dbReference type="HOGENOM" id="CLU_2802879_0_0_10"/>
<accession>B3QRR3</accession>
<dbReference type="RefSeq" id="WP_012499950.1">
    <property type="nucleotide sequence ID" value="NC_011026.1"/>
</dbReference>
<dbReference type="AlphaFoldDB" id="B3QRR3"/>
<protein>
    <submittedName>
        <fullName evidence="1">Uncharacterized protein</fullName>
    </submittedName>
</protein>
<dbReference type="eggNOG" id="ENOG50303H6">
    <property type="taxonomic scope" value="Bacteria"/>
</dbReference>
<dbReference type="STRING" id="517418.Ctha_1403"/>
<dbReference type="Proteomes" id="UP000001208">
    <property type="component" value="Chromosome"/>
</dbReference>
<reference evidence="1 2" key="1">
    <citation type="submission" date="2008-06" db="EMBL/GenBank/DDBJ databases">
        <title>Complete sequence of Chloroherpeton thalassium ATCC 35110.</title>
        <authorList>
            <consortium name="US DOE Joint Genome Institute"/>
            <person name="Lucas S."/>
            <person name="Copeland A."/>
            <person name="Lapidus A."/>
            <person name="Glavina del Rio T."/>
            <person name="Dalin E."/>
            <person name="Tice H."/>
            <person name="Bruce D."/>
            <person name="Goodwin L."/>
            <person name="Pitluck S."/>
            <person name="Schmutz J."/>
            <person name="Larimer F."/>
            <person name="Land M."/>
            <person name="Hauser L."/>
            <person name="Kyrpides N."/>
            <person name="Mikhailova N."/>
            <person name="Liu Z."/>
            <person name="Li T."/>
            <person name="Zhao F."/>
            <person name="Overmann J."/>
            <person name="Bryant D.A."/>
            <person name="Richardson P."/>
        </authorList>
    </citation>
    <scope>NUCLEOTIDE SEQUENCE [LARGE SCALE GENOMIC DNA]</scope>
    <source>
        <strain evidence="2">ATCC 35110 / GB-78</strain>
    </source>
</reference>
<evidence type="ECO:0000313" key="2">
    <source>
        <dbReference type="Proteomes" id="UP000001208"/>
    </source>
</evidence>
<gene>
    <name evidence="1" type="ordered locus">Ctha_1403</name>
</gene>
<keyword evidence="2" id="KW-1185">Reference proteome</keyword>
<proteinExistence type="predicted"/>